<dbReference type="RefSeq" id="WP_062275804.1">
    <property type="nucleotide sequence ID" value="NZ_LSYU01000062.1"/>
</dbReference>
<evidence type="ECO:0000313" key="2">
    <source>
        <dbReference type="Proteomes" id="UP000075766"/>
    </source>
</evidence>
<evidence type="ECO:0008006" key="3">
    <source>
        <dbReference type="Google" id="ProtNLM"/>
    </source>
</evidence>
<sequence length="134" mass="14240">MRIQLSPLFVAVALLSGGCGAPHLRQVHEAEQRLLGAEVERLAHCVGEPLSITRSATDPGVTLRHYSSAQRRGADGLLRATPVPDPEDDARACVFDIRVRDGRVVAIASDNRAGWGFGSIKRCSAVIGRCAGKG</sequence>
<proteinExistence type="predicted"/>
<dbReference type="PROSITE" id="PS51257">
    <property type="entry name" value="PROKAR_LIPOPROTEIN"/>
    <property type="match status" value="1"/>
</dbReference>
<evidence type="ECO:0000313" key="1">
    <source>
        <dbReference type="EMBL" id="KXX64239.1"/>
    </source>
</evidence>
<reference evidence="1 2" key="1">
    <citation type="submission" date="2016-02" db="EMBL/GenBank/DDBJ databases">
        <title>Genome sequence of Marichromatium gracile YL-28, a purple sulfur bacterium.</title>
        <authorList>
            <person name="Zhao C."/>
            <person name="Hong X."/>
            <person name="Chen S."/>
            <person name="Yang S."/>
        </authorList>
    </citation>
    <scope>NUCLEOTIDE SEQUENCE [LARGE SCALE GENOMIC DNA]</scope>
    <source>
        <strain evidence="1 2">YL28</strain>
    </source>
</reference>
<gene>
    <name evidence="1" type="ORF">AY586_14385</name>
</gene>
<comment type="caution">
    <text evidence="1">The sequence shown here is derived from an EMBL/GenBank/DDBJ whole genome shotgun (WGS) entry which is preliminary data.</text>
</comment>
<accession>A0ABR5VEW9</accession>
<keyword evidence="2" id="KW-1185">Reference proteome</keyword>
<protein>
    <recommendedName>
        <fullName evidence="3">Lipoprotein</fullName>
    </recommendedName>
</protein>
<organism evidence="1 2">
    <name type="scientific">Marichromatium gracile</name>
    <name type="common">Chromatium gracile</name>
    <dbReference type="NCBI Taxonomy" id="1048"/>
    <lineage>
        <taxon>Bacteria</taxon>
        <taxon>Pseudomonadati</taxon>
        <taxon>Pseudomonadota</taxon>
        <taxon>Gammaproteobacteria</taxon>
        <taxon>Chromatiales</taxon>
        <taxon>Chromatiaceae</taxon>
        <taxon>Marichromatium</taxon>
    </lineage>
</organism>
<dbReference type="Proteomes" id="UP000075766">
    <property type="component" value="Unassembled WGS sequence"/>
</dbReference>
<dbReference type="EMBL" id="LSYU01000062">
    <property type="protein sequence ID" value="KXX64239.1"/>
    <property type="molecule type" value="Genomic_DNA"/>
</dbReference>
<name>A0ABR5VEW9_MARGR</name>